<keyword evidence="1" id="KW-0418">Kinase</keyword>
<protein>
    <submittedName>
        <fullName evidence="1">ATP-NAD kinase</fullName>
    </submittedName>
</protein>
<sequence>MKIGLIVNPIAGMGGRVGLKGTDGQDILEQAISKGAVPEASLKTKKALTKLVSLGDDVELVTYPLDMGENPVKEAGLSPKVIEIEKSTLLGKTTPEDTVKGAQKLLEYGVDLLIFSGGDGTARNIYDAIGTKIPTIGIPAGVKIHSAVFGTSPDRAGELVLEYCKGNKVPVREREVMDIDEKAFRAGRVSAELHGYLQVPEREGLVQSLKSSGGPGEGVATTHIADHVIAYMKKDTYYLIGPGTTTRRIMERLGLDYTLLGVDIVYNNELICKDAGEREILDIILGKNAHIVVTIIGGQGYIFGRGNQQFSPSVLKEVKKRNITVIAPQEKLASLGGESLLIDTGDSDINHYLSGYYRVVVGYEREIMYPAKG</sequence>
<gene>
    <name evidence="1" type="ORF">CDO51_12520</name>
</gene>
<proteinExistence type="predicted"/>
<dbReference type="SUPFAM" id="SSF111331">
    <property type="entry name" value="NAD kinase/diacylglycerol kinase-like"/>
    <property type="match status" value="1"/>
</dbReference>
<dbReference type="Pfam" id="PF01513">
    <property type="entry name" value="NAD_kinase"/>
    <property type="match status" value="1"/>
</dbReference>
<dbReference type="GO" id="GO:0051287">
    <property type="term" value="F:NAD binding"/>
    <property type="evidence" value="ECO:0007669"/>
    <property type="project" value="UniProtKB-ARBA"/>
</dbReference>
<evidence type="ECO:0000313" key="1">
    <source>
        <dbReference type="EMBL" id="OWZ82728.1"/>
    </source>
</evidence>
<dbReference type="InterPro" id="IPR002504">
    <property type="entry name" value="NADK"/>
</dbReference>
<comment type="caution">
    <text evidence="1">The sequence shown here is derived from an EMBL/GenBank/DDBJ whole genome shotgun (WGS) entry which is preliminary data.</text>
</comment>
<evidence type="ECO:0000313" key="2">
    <source>
        <dbReference type="Proteomes" id="UP000214588"/>
    </source>
</evidence>
<reference evidence="1 2" key="1">
    <citation type="submission" date="2017-06" db="EMBL/GenBank/DDBJ databases">
        <title>Draft Genome Sequence of Natranaerobius trueperi halophilic, alkalithermophilic bacteria from soda lakes.</title>
        <authorList>
            <person name="Zhao B."/>
        </authorList>
    </citation>
    <scope>NUCLEOTIDE SEQUENCE [LARGE SCALE GENOMIC DNA]</scope>
    <source>
        <strain evidence="1 2">DSM 18760</strain>
    </source>
</reference>
<name>A0A226BUL6_9FIRM</name>
<keyword evidence="2" id="KW-1185">Reference proteome</keyword>
<dbReference type="AlphaFoldDB" id="A0A226BUL6"/>
<dbReference type="OrthoDB" id="5511344at2"/>
<dbReference type="GO" id="GO:0005524">
    <property type="term" value="F:ATP binding"/>
    <property type="evidence" value="ECO:0007669"/>
    <property type="project" value="UniProtKB-ARBA"/>
</dbReference>
<dbReference type="RefSeq" id="WP_089024562.1">
    <property type="nucleotide sequence ID" value="NZ_NIQC01000046.1"/>
</dbReference>
<dbReference type="Pfam" id="PF20143">
    <property type="entry name" value="NAD_kinase_C"/>
    <property type="match status" value="1"/>
</dbReference>
<dbReference type="InterPro" id="IPR011386">
    <property type="entry name" value="Put_ATP-NAD_kin"/>
</dbReference>
<dbReference type="PANTHER" id="PTHR40697">
    <property type="entry name" value="ACETOIN CATABOLISM PROTEIN X"/>
    <property type="match status" value="1"/>
</dbReference>
<dbReference type="InterPro" id="IPR039065">
    <property type="entry name" value="AcoX-like"/>
</dbReference>
<dbReference type="GO" id="GO:0003951">
    <property type="term" value="F:NAD+ kinase activity"/>
    <property type="evidence" value="ECO:0007669"/>
    <property type="project" value="InterPro"/>
</dbReference>
<dbReference type="PIRSF" id="PIRSF016907">
    <property type="entry name" value="Kin_ATP-NAD"/>
    <property type="match status" value="1"/>
</dbReference>
<accession>A0A226BUL6</accession>
<dbReference type="InterPro" id="IPR016064">
    <property type="entry name" value="NAD/diacylglycerol_kinase_sf"/>
</dbReference>
<dbReference type="Proteomes" id="UP000214588">
    <property type="component" value="Unassembled WGS sequence"/>
</dbReference>
<dbReference type="PANTHER" id="PTHR40697:SF2">
    <property type="entry name" value="ATP-NAD KINASE-RELATED"/>
    <property type="match status" value="1"/>
</dbReference>
<dbReference type="GO" id="GO:0006741">
    <property type="term" value="P:NADP+ biosynthetic process"/>
    <property type="evidence" value="ECO:0007669"/>
    <property type="project" value="InterPro"/>
</dbReference>
<keyword evidence="1" id="KW-0808">Transferase</keyword>
<dbReference type="EMBL" id="NIQC01000046">
    <property type="protein sequence ID" value="OWZ82728.1"/>
    <property type="molecule type" value="Genomic_DNA"/>
</dbReference>
<organism evidence="1 2">
    <name type="scientific">Natranaerobius trueperi</name>
    <dbReference type="NCBI Taxonomy" id="759412"/>
    <lineage>
        <taxon>Bacteria</taxon>
        <taxon>Bacillati</taxon>
        <taxon>Bacillota</taxon>
        <taxon>Clostridia</taxon>
        <taxon>Natranaerobiales</taxon>
        <taxon>Natranaerobiaceae</taxon>
        <taxon>Natranaerobius</taxon>
    </lineage>
</organism>